<evidence type="ECO:0000256" key="7">
    <source>
        <dbReference type="RuleBase" id="RU003792"/>
    </source>
</evidence>
<evidence type="ECO:0000256" key="1">
    <source>
        <dbReference type="ARBA" id="ARBA00009375"/>
    </source>
</evidence>
<keyword evidence="10" id="KW-1185">Reference proteome</keyword>
<dbReference type="SUPFAM" id="SSF55120">
    <property type="entry name" value="Pseudouridine synthase"/>
    <property type="match status" value="1"/>
</dbReference>
<dbReference type="Pfam" id="PF01416">
    <property type="entry name" value="PseudoU_synth_1"/>
    <property type="match status" value="2"/>
</dbReference>
<dbReference type="PANTHER" id="PTHR11142:SF0">
    <property type="entry name" value="TRNA PSEUDOURIDINE SYNTHASE-LIKE 1"/>
    <property type="match status" value="1"/>
</dbReference>
<feature type="active site" description="Nucleophile" evidence="4 5">
    <location>
        <position position="53"/>
    </location>
</feature>
<comment type="catalytic activity">
    <reaction evidence="4 7">
        <text>uridine(38/39/40) in tRNA = pseudouridine(38/39/40) in tRNA</text>
        <dbReference type="Rhea" id="RHEA:22376"/>
        <dbReference type="Rhea" id="RHEA-COMP:10085"/>
        <dbReference type="Rhea" id="RHEA-COMP:10087"/>
        <dbReference type="ChEBI" id="CHEBI:65314"/>
        <dbReference type="ChEBI" id="CHEBI:65315"/>
        <dbReference type="EC" id="5.4.99.12"/>
    </reaction>
</comment>
<dbReference type="EMBL" id="BOQE01000001">
    <property type="protein sequence ID" value="GIM46148.1"/>
    <property type="molecule type" value="Genomic_DNA"/>
</dbReference>
<evidence type="ECO:0000256" key="2">
    <source>
        <dbReference type="ARBA" id="ARBA00022694"/>
    </source>
</evidence>
<dbReference type="GO" id="GO:0003723">
    <property type="term" value="F:RNA binding"/>
    <property type="evidence" value="ECO:0007669"/>
    <property type="project" value="InterPro"/>
</dbReference>
<comment type="caution">
    <text evidence="4">Lacks conserved residue(s) required for the propagation of feature annotation.</text>
</comment>
<gene>
    <name evidence="4 9" type="primary">truA</name>
    <name evidence="9" type="ORF">DNHGIG_16970</name>
</gene>
<evidence type="ECO:0000256" key="5">
    <source>
        <dbReference type="PIRSR" id="PIRSR001430-1"/>
    </source>
</evidence>
<dbReference type="Gene3D" id="3.30.70.580">
    <property type="entry name" value="Pseudouridine synthase I, catalytic domain, N-terminal subdomain"/>
    <property type="match status" value="1"/>
</dbReference>
<dbReference type="HAMAP" id="MF_00171">
    <property type="entry name" value="TruA"/>
    <property type="match status" value="1"/>
</dbReference>
<dbReference type="NCBIfam" id="TIGR00071">
    <property type="entry name" value="hisT_truA"/>
    <property type="match status" value="1"/>
</dbReference>
<dbReference type="PANTHER" id="PTHR11142">
    <property type="entry name" value="PSEUDOURIDYLATE SYNTHASE"/>
    <property type="match status" value="1"/>
</dbReference>
<dbReference type="Gene3D" id="3.30.70.660">
    <property type="entry name" value="Pseudouridine synthase I, catalytic domain, C-terminal subdomain"/>
    <property type="match status" value="1"/>
</dbReference>
<evidence type="ECO:0000313" key="9">
    <source>
        <dbReference type="EMBL" id="GIM46148.1"/>
    </source>
</evidence>
<dbReference type="PIRSF" id="PIRSF001430">
    <property type="entry name" value="tRNA_psdUrid_synth"/>
    <property type="match status" value="1"/>
</dbReference>
<evidence type="ECO:0000313" key="10">
    <source>
        <dbReference type="Proteomes" id="UP001057291"/>
    </source>
</evidence>
<keyword evidence="3 4" id="KW-0413">Isomerase</keyword>
<dbReference type="InterPro" id="IPR020097">
    <property type="entry name" value="PsdUridine_synth_TruA_a/b_dom"/>
</dbReference>
<dbReference type="EC" id="5.4.99.12" evidence="4"/>
<dbReference type="InterPro" id="IPR001406">
    <property type="entry name" value="PsdUridine_synth_TruA"/>
</dbReference>
<dbReference type="InterPro" id="IPR020094">
    <property type="entry name" value="TruA/RsuA/RluB/E/F_N"/>
</dbReference>
<name>A0AAV4LEG3_9BACL</name>
<comment type="function">
    <text evidence="4">Formation of pseudouridine at positions 38, 39 and 40 in the anticodon stem and loop of transfer RNAs.</text>
</comment>
<evidence type="ECO:0000256" key="4">
    <source>
        <dbReference type="HAMAP-Rule" id="MF_00171"/>
    </source>
</evidence>
<keyword evidence="2 4" id="KW-0819">tRNA processing</keyword>
<dbReference type="InterPro" id="IPR020095">
    <property type="entry name" value="PsdUridine_synth_TruA_C"/>
</dbReference>
<sequence length="246" mass="28357">MRNIRLTVAYDGTDFHGFQVQPQLRTVQGVLQEALRLITKEEALQIHGSGRTDAGVHAWGQVVNFVTRSRIPVEKWPVALNVRLPNDLVIREAFEEPLDFHARFSAKRKVYRYMIDRAPYPNVFQARYAYHVPYPLNPDRMREATAYFIGRHDFTSFCAAATPVEDKVRELYRIDFEEKDSFLSITFEGEGFLWNMVRILVGTLILVGRGRLSPDDMPAILEARDRTRAGFTAPAHGLTLWEVIYQ</sequence>
<dbReference type="RefSeq" id="WP_282199285.1">
    <property type="nucleotide sequence ID" value="NZ_BOQE01000001.1"/>
</dbReference>
<reference evidence="9" key="1">
    <citation type="journal article" date="2023" name="Int. J. Syst. Evol. Microbiol.">
        <title>Collibacillus ludicampi gen. nov., sp. nov., a new soil bacterium of the family Alicyclobacillaceae.</title>
        <authorList>
            <person name="Jojima T."/>
            <person name="Ioku Y."/>
            <person name="Fukuta Y."/>
            <person name="Shirasaka N."/>
            <person name="Matsumura Y."/>
            <person name="Mori M."/>
        </authorList>
    </citation>
    <scope>NUCLEOTIDE SEQUENCE</scope>
    <source>
        <strain evidence="9">TP075</strain>
    </source>
</reference>
<feature type="domain" description="Pseudouridine synthase I TruA alpha/beta" evidence="8">
    <location>
        <begin position="144"/>
        <end position="245"/>
    </location>
</feature>
<organism evidence="9 10">
    <name type="scientific">Collibacillus ludicampi</name>
    <dbReference type="NCBI Taxonomy" id="2771369"/>
    <lineage>
        <taxon>Bacteria</taxon>
        <taxon>Bacillati</taxon>
        <taxon>Bacillota</taxon>
        <taxon>Bacilli</taxon>
        <taxon>Bacillales</taxon>
        <taxon>Alicyclobacillaceae</taxon>
        <taxon>Collibacillus</taxon>
    </lineage>
</organism>
<evidence type="ECO:0000256" key="6">
    <source>
        <dbReference type="PIRSR" id="PIRSR001430-2"/>
    </source>
</evidence>
<dbReference type="CDD" id="cd02570">
    <property type="entry name" value="PseudoU_synth_EcTruA"/>
    <property type="match status" value="1"/>
</dbReference>
<feature type="binding site" evidence="4 6">
    <location>
        <position position="111"/>
    </location>
    <ligand>
        <name>substrate</name>
    </ligand>
</feature>
<dbReference type="Proteomes" id="UP001057291">
    <property type="component" value="Unassembled WGS sequence"/>
</dbReference>
<dbReference type="GO" id="GO:0160147">
    <property type="term" value="F:tRNA pseudouridine(38-40) synthase activity"/>
    <property type="evidence" value="ECO:0007669"/>
    <property type="project" value="UniProtKB-EC"/>
</dbReference>
<feature type="domain" description="Pseudouridine synthase I TruA alpha/beta" evidence="8">
    <location>
        <begin position="8"/>
        <end position="104"/>
    </location>
</feature>
<protein>
    <recommendedName>
        <fullName evidence="4">tRNA pseudouridine synthase A</fullName>
        <ecNumber evidence="4">5.4.99.12</ecNumber>
    </recommendedName>
    <alternativeName>
        <fullName evidence="4">tRNA pseudouridine(38-40) synthase</fullName>
    </alternativeName>
    <alternativeName>
        <fullName evidence="4">tRNA pseudouridylate synthase I</fullName>
    </alternativeName>
    <alternativeName>
        <fullName evidence="4">tRNA-uridine isomerase I</fullName>
    </alternativeName>
</protein>
<dbReference type="FunFam" id="3.30.70.580:FF:000001">
    <property type="entry name" value="tRNA pseudouridine synthase A"/>
    <property type="match status" value="1"/>
</dbReference>
<comment type="caution">
    <text evidence="9">The sequence shown here is derived from an EMBL/GenBank/DDBJ whole genome shotgun (WGS) entry which is preliminary data.</text>
</comment>
<comment type="similarity">
    <text evidence="1 4 7">Belongs to the tRNA pseudouridine synthase TruA family.</text>
</comment>
<dbReference type="GO" id="GO:0031119">
    <property type="term" value="P:tRNA pseudouridine synthesis"/>
    <property type="evidence" value="ECO:0007669"/>
    <property type="project" value="UniProtKB-UniRule"/>
</dbReference>
<accession>A0AAV4LEG3</accession>
<dbReference type="AlphaFoldDB" id="A0AAV4LEG3"/>
<evidence type="ECO:0000256" key="3">
    <source>
        <dbReference type="ARBA" id="ARBA00023235"/>
    </source>
</evidence>
<dbReference type="InterPro" id="IPR020103">
    <property type="entry name" value="PsdUridine_synth_cat_dom_sf"/>
</dbReference>
<evidence type="ECO:0000259" key="8">
    <source>
        <dbReference type="Pfam" id="PF01416"/>
    </source>
</evidence>
<comment type="subunit">
    <text evidence="4">Homodimer.</text>
</comment>
<proteinExistence type="inferred from homology"/>